<dbReference type="AlphaFoldDB" id="A0AAW2V3I9"/>
<comment type="caution">
    <text evidence="1">The sequence shown here is derived from an EMBL/GenBank/DDBJ whole genome shotgun (WGS) entry which is preliminary data.</text>
</comment>
<organism evidence="1">
    <name type="scientific">Sesamum radiatum</name>
    <name type="common">Black benniseed</name>
    <dbReference type="NCBI Taxonomy" id="300843"/>
    <lineage>
        <taxon>Eukaryota</taxon>
        <taxon>Viridiplantae</taxon>
        <taxon>Streptophyta</taxon>
        <taxon>Embryophyta</taxon>
        <taxon>Tracheophyta</taxon>
        <taxon>Spermatophyta</taxon>
        <taxon>Magnoliopsida</taxon>
        <taxon>eudicotyledons</taxon>
        <taxon>Gunneridae</taxon>
        <taxon>Pentapetalae</taxon>
        <taxon>asterids</taxon>
        <taxon>lamiids</taxon>
        <taxon>Lamiales</taxon>
        <taxon>Pedaliaceae</taxon>
        <taxon>Sesamum</taxon>
    </lineage>
</organism>
<sequence length="93" mass="10428">MSRRKRGYIFGLGSEAHNKFPGPSHPSYSYAAMLPPPLRPNINQQVTRLAKVVDCILDTWPILPFHPPVYPWTTPDDGAQDDVDVVDIEANLD</sequence>
<protein>
    <submittedName>
        <fullName evidence="1">Uncharacterized protein</fullName>
    </submittedName>
</protein>
<proteinExistence type="predicted"/>
<gene>
    <name evidence="1" type="ORF">Sradi_0907500</name>
</gene>
<reference evidence="1" key="1">
    <citation type="submission" date="2020-06" db="EMBL/GenBank/DDBJ databases">
        <authorList>
            <person name="Li T."/>
            <person name="Hu X."/>
            <person name="Zhang T."/>
            <person name="Song X."/>
            <person name="Zhang H."/>
            <person name="Dai N."/>
            <person name="Sheng W."/>
            <person name="Hou X."/>
            <person name="Wei L."/>
        </authorList>
    </citation>
    <scope>NUCLEOTIDE SEQUENCE</scope>
    <source>
        <strain evidence="1">G02</strain>
        <tissue evidence="1">Leaf</tissue>
    </source>
</reference>
<evidence type="ECO:0000313" key="1">
    <source>
        <dbReference type="EMBL" id="KAL0423727.1"/>
    </source>
</evidence>
<accession>A0AAW2V3I9</accession>
<dbReference type="EMBL" id="JACGWJ010000004">
    <property type="protein sequence ID" value="KAL0423727.1"/>
    <property type="molecule type" value="Genomic_DNA"/>
</dbReference>
<name>A0AAW2V3I9_SESRA</name>
<reference evidence="1" key="2">
    <citation type="journal article" date="2024" name="Plant">
        <title>Genomic evolution and insights into agronomic trait innovations of Sesamum species.</title>
        <authorList>
            <person name="Miao H."/>
            <person name="Wang L."/>
            <person name="Qu L."/>
            <person name="Liu H."/>
            <person name="Sun Y."/>
            <person name="Le M."/>
            <person name="Wang Q."/>
            <person name="Wei S."/>
            <person name="Zheng Y."/>
            <person name="Lin W."/>
            <person name="Duan Y."/>
            <person name="Cao H."/>
            <person name="Xiong S."/>
            <person name="Wang X."/>
            <person name="Wei L."/>
            <person name="Li C."/>
            <person name="Ma Q."/>
            <person name="Ju M."/>
            <person name="Zhao R."/>
            <person name="Li G."/>
            <person name="Mu C."/>
            <person name="Tian Q."/>
            <person name="Mei H."/>
            <person name="Zhang T."/>
            <person name="Gao T."/>
            <person name="Zhang H."/>
        </authorList>
    </citation>
    <scope>NUCLEOTIDE SEQUENCE</scope>
    <source>
        <strain evidence="1">G02</strain>
    </source>
</reference>